<comment type="caution">
    <text evidence="5">The sequence shown here is derived from an EMBL/GenBank/DDBJ whole genome shotgun (WGS) entry which is preliminary data.</text>
</comment>
<reference evidence="5" key="1">
    <citation type="submission" date="2020-10" db="EMBL/GenBank/DDBJ databases">
        <authorList>
            <person name="Gilroy R."/>
        </authorList>
    </citation>
    <scope>NUCLEOTIDE SEQUENCE</scope>
    <source>
        <strain evidence="5">CHK123-3438</strain>
    </source>
</reference>
<feature type="binding site" evidence="4">
    <location>
        <position position="174"/>
    </location>
    <ligand>
        <name>substrate</name>
    </ligand>
</feature>
<proteinExistence type="inferred from homology"/>
<evidence type="ECO:0000256" key="2">
    <source>
        <dbReference type="ARBA" id="ARBA00038358"/>
    </source>
</evidence>
<dbReference type="PANTHER" id="PTHR36845:SF1">
    <property type="entry name" value="HYDROLASE, PUTATIVE (AFU_ORTHOLOGUE AFUA_7G05090)-RELATED"/>
    <property type="match status" value="1"/>
</dbReference>
<feature type="active site" description="Nucleophile" evidence="3">
    <location>
        <position position="114"/>
    </location>
</feature>
<feature type="binding site" evidence="4">
    <location>
        <position position="250"/>
    </location>
    <ligand>
        <name>substrate</name>
    </ligand>
</feature>
<feature type="binding site" evidence="4">
    <location>
        <position position="114"/>
    </location>
    <ligand>
        <name>substrate</name>
    </ligand>
</feature>
<dbReference type="GO" id="GO:0052757">
    <property type="term" value="F:chondroitin hydrolase activity"/>
    <property type="evidence" value="ECO:0007669"/>
    <property type="project" value="TreeGrafter"/>
</dbReference>
<feature type="binding site" evidence="4">
    <location>
        <position position="364"/>
    </location>
    <ligand>
        <name>substrate</name>
    </ligand>
</feature>
<dbReference type="GO" id="GO:0000272">
    <property type="term" value="P:polysaccharide catabolic process"/>
    <property type="evidence" value="ECO:0007669"/>
    <property type="project" value="TreeGrafter"/>
</dbReference>
<evidence type="ECO:0000313" key="5">
    <source>
        <dbReference type="EMBL" id="HIT41583.1"/>
    </source>
</evidence>
<evidence type="ECO:0000313" key="6">
    <source>
        <dbReference type="Proteomes" id="UP000886860"/>
    </source>
</evidence>
<feature type="binding site" evidence="4">
    <location>
        <position position="367"/>
    </location>
    <ligand>
        <name>substrate</name>
    </ligand>
</feature>
<dbReference type="PANTHER" id="PTHR36845">
    <property type="entry name" value="HYDROLASE, PUTATIVE (AFU_ORTHOLOGUE AFUA_7G05090)-RELATED"/>
    <property type="match status" value="1"/>
</dbReference>
<dbReference type="InterPro" id="IPR012341">
    <property type="entry name" value="6hp_glycosidase-like_sf"/>
</dbReference>
<dbReference type="AlphaFoldDB" id="A0A9D1GI75"/>
<evidence type="ECO:0000256" key="1">
    <source>
        <dbReference type="ARBA" id="ARBA00022801"/>
    </source>
</evidence>
<evidence type="ECO:0000256" key="4">
    <source>
        <dbReference type="PIRSR" id="PIRSR610905-2"/>
    </source>
</evidence>
<dbReference type="Gene3D" id="1.50.10.10">
    <property type="match status" value="1"/>
</dbReference>
<keyword evidence="1 5" id="KW-0378">Hydrolase</keyword>
<organism evidence="5 6">
    <name type="scientific">Candidatus Caccovicinus merdipullorum</name>
    <dbReference type="NCBI Taxonomy" id="2840724"/>
    <lineage>
        <taxon>Bacteria</taxon>
        <taxon>Bacillati</taxon>
        <taxon>Bacillota</taxon>
        <taxon>Clostridia</taxon>
        <taxon>Eubacteriales</taxon>
        <taxon>Candidatus Caccovicinus</taxon>
    </lineage>
</organism>
<feature type="active site" description="Proton donor" evidence="3">
    <location>
        <position position="174"/>
    </location>
</feature>
<feature type="binding site" evidence="4">
    <location>
        <position position="232"/>
    </location>
    <ligand>
        <name>substrate</name>
    </ligand>
</feature>
<dbReference type="InterPro" id="IPR010905">
    <property type="entry name" value="Glyco_hydro_88"/>
</dbReference>
<dbReference type="SUPFAM" id="SSF48208">
    <property type="entry name" value="Six-hairpin glycosidases"/>
    <property type="match status" value="1"/>
</dbReference>
<dbReference type="InterPro" id="IPR052369">
    <property type="entry name" value="UG_Glycosaminoglycan_Hydrolase"/>
</dbReference>
<sequence>MIKKIAEEPIKEKLHFLDTPFLTREEVTKALDLAVSQTEANLRYLNGKFPFSAAGSDDRYAITENVEWTTGFWTGILWLMYEYTGSDTFKNAALEQVDSFMERVKQRIDLNHHDLGFLYTPSCASCYKLTGSEKAKEAALMAADVLMERYRERDGFIQAWGEVGRREDYRLIIDCMMNIPLLYWASDMTGDPKYREAATRHFITSCNNVVRDDASAYHTFYFDPDTGKPLKGVTRQGYSDSSAWARGQAWGIYGIALNYRHTRRPEAFNLYRGMTNYFLNRLPADDVCYWDLIFSDGSGQSRDSSAAAIAVCGMEEMNHYLPETEENKAVYQHAMHRILRSLIQNYANPKAEGGEAFLLHGVYSWHSGKGVDRGNIWGDYYYVEALIRFLKNWNPYW</sequence>
<name>A0A9D1GI75_9FIRM</name>
<dbReference type="InterPro" id="IPR008928">
    <property type="entry name" value="6-hairpin_glycosidase_sf"/>
</dbReference>
<reference evidence="5" key="2">
    <citation type="journal article" date="2021" name="PeerJ">
        <title>Extensive microbial diversity within the chicken gut microbiome revealed by metagenomics and culture.</title>
        <authorList>
            <person name="Gilroy R."/>
            <person name="Ravi A."/>
            <person name="Getino M."/>
            <person name="Pursley I."/>
            <person name="Horton D.L."/>
            <person name="Alikhan N.F."/>
            <person name="Baker D."/>
            <person name="Gharbi K."/>
            <person name="Hall N."/>
            <person name="Watson M."/>
            <person name="Adriaenssens E.M."/>
            <person name="Foster-Nyarko E."/>
            <person name="Jarju S."/>
            <person name="Secka A."/>
            <person name="Antonio M."/>
            <person name="Oren A."/>
            <person name="Chaudhuri R.R."/>
            <person name="La Ragione R."/>
            <person name="Hildebrand F."/>
            <person name="Pallen M.J."/>
        </authorList>
    </citation>
    <scope>NUCLEOTIDE SEQUENCE</scope>
    <source>
        <strain evidence="5">CHK123-3438</strain>
    </source>
</reference>
<feature type="binding site" evidence="4">
    <location>
        <position position="246"/>
    </location>
    <ligand>
        <name>substrate</name>
    </ligand>
</feature>
<dbReference type="Pfam" id="PF07470">
    <property type="entry name" value="Glyco_hydro_88"/>
    <property type="match status" value="1"/>
</dbReference>
<accession>A0A9D1GI75</accession>
<dbReference type="EMBL" id="DVKS01000094">
    <property type="protein sequence ID" value="HIT41583.1"/>
    <property type="molecule type" value="Genomic_DNA"/>
</dbReference>
<comment type="similarity">
    <text evidence="2">Belongs to the glycosyl hydrolase 88 family.</text>
</comment>
<protein>
    <submittedName>
        <fullName evidence="5">Glycoside hydrolase family 88 protein</fullName>
    </submittedName>
</protein>
<dbReference type="Proteomes" id="UP000886860">
    <property type="component" value="Unassembled WGS sequence"/>
</dbReference>
<feature type="binding site" evidence="4">
    <location>
        <position position="234"/>
    </location>
    <ligand>
        <name>substrate</name>
    </ligand>
</feature>
<evidence type="ECO:0000256" key="3">
    <source>
        <dbReference type="PIRSR" id="PIRSR610905-1"/>
    </source>
</evidence>
<gene>
    <name evidence="5" type="ORF">IAB60_05690</name>
</gene>